<sequence>MNDVHELFHSVHQLARQMTKALNDALQPFDIYSSQWTVLFLLKTKGSMTQKEISDYLAIEAPPITRTVQKLVANGYVRQVKGMDKRTKRIELTEKALEKYPEWEKAVLQMNQELIQPLTSASKEQLLLLISDWNQQLTIRGKEFE</sequence>
<dbReference type="GO" id="GO:0003677">
    <property type="term" value="F:DNA binding"/>
    <property type="evidence" value="ECO:0007669"/>
    <property type="project" value="UniProtKB-KW"/>
</dbReference>
<keyword evidence="1" id="KW-0805">Transcription regulation</keyword>
<evidence type="ECO:0000256" key="2">
    <source>
        <dbReference type="ARBA" id="ARBA00023125"/>
    </source>
</evidence>
<dbReference type="PRINTS" id="PR00598">
    <property type="entry name" value="HTHMARR"/>
</dbReference>
<comment type="caution">
    <text evidence="5">The sequence shown here is derived from an EMBL/GenBank/DDBJ whole genome shotgun (WGS) entry which is preliminary data.</text>
</comment>
<dbReference type="Gene3D" id="1.10.10.10">
    <property type="entry name" value="Winged helix-like DNA-binding domain superfamily/Winged helix DNA-binding domain"/>
    <property type="match status" value="1"/>
</dbReference>
<dbReference type="Proteomes" id="UP000319837">
    <property type="component" value="Unassembled WGS sequence"/>
</dbReference>
<accession>A0A553SM79</accession>
<evidence type="ECO:0000313" key="6">
    <source>
        <dbReference type="Proteomes" id="UP000319837"/>
    </source>
</evidence>
<dbReference type="RefSeq" id="WP_185766367.1">
    <property type="nucleotide sequence ID" value="NZ_RIBP01000004.1"/>
</dbReference>
<dbReference type="Pfam" id="PF13463">
    <property type="entry name" value="HTH_27"/>
    <property type="match status" value="1"/>
</dbReference>
<gene>
    <name evidence="5" type="ORF">CEQ21_22035</name>
</gene>
<keyword evidence="3" id="KW-0804">Transcription</keyword>
<dbReference type="InterPro" id="IPR036390">
    <property type="entry name" value="WH_DNA-bd_sf"/>
</dbReference>
<dbReference type="PANTHER" id="PTHR42756">
    <property type="entry name" value="TRANSCRIPTIONAL REGULATOR, MARR"/>
    <property type="match status" value="1"/>
</dbReference>
<organism evidence="5 6">
    <name type="scientific">Niallia circulans</name>
    <name type="common">Bacillus circulans</name>
    <dbReference type="NCBI Taxonomy" id="1397"/>
    <lineage>
        <taxon>Bacteria</taxon>
        <taxon>Bacillati</taxon>
        <taxon>Bacillota</taxon>
        <taxon>Bacilli</taxon>
        <taxon>Bacillales</taxon>
        <taxon>Bacillaceae</taxon>
        <taxon>Niallia</taxon>
    </lineage>
</organism>
<dbReference type="PROSITE" id="PS50995">
    <property type="entry name" value="HTH_MARR_2"/>
    <property type="match status" value="1"/>
</dbReference>
<evidence type="ECO:0000313" key="5">
    <source>
        <dbReference type="EMBL" id="TRZ38094.1"/>
    </source>
</evidence>
<dbReference type="GO" id="GO:0003700">
    <property type="term" value="F:DNA-binding transcription factor activity"/>
    <property type="evidence" value="ECO:0007669"/>
    <property type="project" value="InterPro"/>
</dbReference>
<dbReference type="PANTHER" id="PTHR42756:SF1">
    <property type="entry name" value="TRANSCRIPTIONAL REPRESSOR OF EMRAB OPERON"/>
    <property type="match status" value="1"/>
</dbReference>
<feature type="domain" description="HTH marR-type" evidence="4">
    <location>
        <begin position="4"/>
        <end position="135"/>
    </location>
</feature>
<dbReference type="EMBL" id="RIBP01000004">
    <property type="protein sequence ID" value="TRZ38094.1"/>
    <property type="molecule type" value="Genomic_DNA"/>
</dbReference>
<dbReference type="InterPro" id="IPR036388">
    <property type="entry name" value="WH-like_DNA-bd_sf"/>
</dbReference>
<dbReference type="SUPFAM" id="SSF46785">
    <property type="entry name" value="Winged helix' DNA-binding domain"/>
    <property type="match status" value="1"/>
</dbReference>
<dbReference type="SMART" id="SM00347">
    <property type="entry name" value="HTH_MARR"/>
    <property type="match status" value="1"/>
</dbReference>
<dbReference type="AlphaFoldDB" id="A0A553SM79"/>
<name>A0A553SM79_NIACI</name>
<evidence type="ECO:0000259" key="4">
    <source>
        <dbReference type="PROSITE" id="PS50995"/>
    </source>
</evidence>
<evidence type="ECO:0000256" key="1">
    <source>
        <dbReference type="ARBA" id="ARBA00023015"/>
    </source>
</evidence>
<proteinExistence type="predicted"/>
<dbReference type="InterPro" id="IPR000835">
    <property type="entry name" value="HTH_MarR-typ"/>
</dbReference>
<keyword evidence="2" id="KW-0238">DNA-binding</keyword>
<evidence type="ECO:0000256" key="3">
    <source>
        <dbReference type="ARBA" id="ARBA00023163"/>
    </source>
</evidence>
<protein>
    <submittedName>
        <fullName evidence="5">MarR family transcriptional regulator</fullName>
    </submittedName>
</protein>
<reference evidence="6" key="1">
    <citation type="submission" date="2018-10" db="EMBL/GenBank/DDBJ databases">
        <title>FDA dAtabase for Regulatory Grade micrObial Sequences (FDA-ARGOS): Supporting development and validation of Infectious Disease Dx tests.</title>
        <authorList>
            <person name="Minogue T."/>
            <person name="Wolcott M."/>
            <person name="Wasieloski L."/>
            <person name="Aguilar W."/>
            <person name="Moore D."/>
            <person name="Tallon L."/>
            <person name="Sadzewicz L."/>
            <person name="Sengamalay N."/>
            <person name="Ott S."/>
            <person name="Godinez A."/>
            <person name="Nagaraj S."/>
            <person name="Vavikolanu K."/>
            <person name="Vyas G."/>
            <person name="Nadendla S."/>
            <person name="George J."/>
            <person name="Sichtig H."/>
        </authorList>
    </citation>
    <scope>NUCLEOTIDE SEQUENCE [LARGE SCALE GENOMIC DNA]</scope>
    <source>
        <strain evidence="6">FDAARGOS_343</strain>
    </source>
</reference>